<gene>
    <name evidence="2" type="ORF">V6N12_028909</name>
</gene>
<evidence type="ECO:0000256" key="1">
    <source>
        <dbReference type="SAM" id="Phobius"/>
    </source>
</evidence>
<keyword evidence="1" id="KW-0812">Transmembrane</keyword>
<keyword evidence="3" id="KW-1185">Reference proteome</keyword>
<dbReference type="EMBL" id="JBBPBM010000008">
    <property type="protein sequence ID" value="KAK8572869.1"/>
    <property type="molecule type" value="Genomic_DNA"/>
</dbReference>
<dbReference type="Proteomes" id="UP001472677">
    <property type="component" value="Unassembled WGS sequence"/>
</dbReference>
<sequence length="92" mass="9210">MCCGGLGGVGAKLAAASGVRAGLSGMLVVGVGAWGSTVGLWWLADGVGMATWIGVASVSSIFRMYSFLVQPDCCGVNLLDGQDAFVILAGVR</sequence>
<evidence type="ECO:0000313" key="2">
    <source>
        <dbReference type="EMBL" id="KAK8572869.1"/>
    </source>
</evidence>
<organism evidence="2 3">
    <name type="scientific">Hibiscus sabdariffa</name>
    <name type="common">roselle</name>
    <dbReference type="NCBI Taxonomy" id="183260"/>
    <lineage>
        <taxon>Eukaryota</taxon>
        <taxon>Viridiplantae</taxon>
        <taxon>Streptophyta</taxon>
        <taxon>Embryophyta</taxon>
        <taxon>Tracheophyta</taxon>
        <taxon>Spermatophyta</taxon>
        <taxon>Magnoliopsida</taxon>
        <taxon>eudicotyledons</taxon>
        <taxon>Gunneridae</taxon>
        <taxon>Pentapetalae</taxon>
        <taxon>rosids</taxon>
        <taxon>malvids</taxon>
        <taxon>Malvales</taxon>
        <taxon>Malvaceae</taxon>
        <taxon>Malvoideae</taxon>
        <taxon>Hibiscus</taxon>
    </lineage>
</organism>
<name>A0ABR2F780_9ROSI</name>
<evidence type="ECO:0000313" key="3">
    <source>
        <dbReference type="Proteomes" id="UP001472677"/>
    </source>
</evidence>
<keyword evidence="1" id="KW-1133">Transmembrane helix</keyword>
<proteinExistence type="predicted"/>
<protein>
    <submittedName>
        <fullName evidence="2">Uncharacterized protein</fullName>
    </submittedName>
</protein>
<reference evidence="2 3" key="1">
    <citation type="journal article" date="2024" name="G3 (Bethesda)">
        <title>Genome assembly of Hibiscus sabdariffa L. provides insights into metabolisms of medicinal natural products.</title>
        <authorList>
            <person name="Kim T."/>
        </authorList>
    </citation>
    <scope>NUCLEOTIDE SEQUENCE [LARGE SCALE GENOMIC DNA]</scope>
    <source>
        <strain evidence="2">TK-2024</strain>
        <tissue evidence="2">Old leaves</tissue>
    </source>
</reference>
<keyword evidence="1" id="KW-0472">Membrane</keyword>
<accession>A0ABR2F780</accession>
<comment type="caution">
    <text evidence="2">The sequence shown here is derived from an EMBL/GenBank/DDBJ whole genome shotgun (WGS) entry which is preliminary data.</text>
</comment>
<feature type="transmembrane region" description="Helical" evidence="1">
    <location>
        <begin position="40"/>
        <end position="62"/>
    </location>
</feature>